<evidence type="ECO:0000259" key="4">
    <source>
        <dbReference type="Pfam" id="PF00195"/>
    </source>
</evidence>
<dbReference type="Proteomes" id="UP000315113">
    <property type="component" value="Unassembled WGS sequence"/>
</dbReference>
<dbReference type="SUPFAM" id="SSF53901">
    <property type="entry name" value="Thiolase-like"/>
    <property type="match status" value="1"/>
</dbReference>
<dbReference type="Pfam" id="PF00195">
    <property type="entry name" value="Chal_sti_synt_N"/>
    <property type="match status" value="1"/>
</dbReference>
<evidence type="ECO:0000259" key="5">
    <source>
        <dbReference type="Pfam" id="PF02797"/>
    </source>
</evidence>
<proteinExistence type="inferred from homology"/>
<evidence type="ECO:0000256" key="1">
    <source>
        <dbReference type="ARBA" id="ARBA00005531"/>
    </source>
</evidence>
<evidence type="ECO:0000313" key="6">
    <source>
        <dbReference type="EMBL" id="TRU35647.1"/>
    </source>
</evidence>
<protein>
    <submittedName>
        <fullName evidence="6">Naringenin-chalcone synthase</fullName>
    </submittedName>
</protein>
<comment type="similarity">
    <text evidence="1">Belongs to the thiolase-like superfamily. Chalcone/stilbene synthases family.</text>
</comment>
<dbReference type="CDD" id="cd00831">
    <property type="entry name" value="CHS_like"/>
    <property type="match status" value="1"/>
</dbReference>
<dbReference type="AlphaFoldDB" id="A0A552EMF6"/>
<organism evidence="6 7">
    <name type="scientific">Microcystis aeruginosa Ma_MB_F_20061100_S20D</name>
    <dbReference type="NCBI Taxonomy" id="2486253"/>
    <lineage>
        <taxon>Bacteria</taxon>
        <taxon>Bacillati</taxon>
        <taxon>Cyanobacteriota</taxon>
        <taxon>Cyanophyceae</taxon>
        <taxon>Oscillatoriophycideae</taxon>
        <taxon>Chroococcales</taxon>
        <taxon>Microcystaceae</taxon>
        <taxon>Microcystis</taxon>
    </lineage>
</organism>
<dbReference type="PANTHER" id="PTHR11877">
    <property type="entry name" value="HYDROXYMETHYLGLUTARYL-COA SYNTHASE"/>
    <property type="match status" value="1"/>
</dbReference>
<dbReference type="PIRSF" id="PIRSF000451">
    <property type="entry name" value="PKS_III"/>
    <property type="match status" value="1"/>
</dbReference>
<evidence type="ECO:0000256" key="3">
    <source>
        <dbReference type="PIRSR" id="PIRSR000451-1"/>
    </source>
</evidence>
<feature type="active site" description="Acyl-thioester intermediate" evidence="3">
    <location>
        <position position="162"/>
    </location>
</feature>
<dbReference type="GO" id="GO:0030639">
    <property type="term" value="P:polyketide biosynthetic process"/>
    <property type="evidence" value="ECO:0007669"/>
    <property type="project" value="TreeGrafter"/>
</dbReference>
<gene>
    <name evidence="6" type="ORF">EWV78_10630</name>
</gene>
<name>A0A552EMF6_MICAE</name>
<dbReference type="Pfam" id="PF02797">
    <property type="entry name" value="Chal_sti_synt_C"/>
    <property type="match status" value="1"/>
</dbReference>
<comment type="caution">
    <text evidence="6">The sequence shown here is derived from an EMBL/GenBank/DDBJ whole genome shotgun (WGS) entry which is preliminary data.</text>
</comment>
<dbReference type="Gene3D" id="3.40.47.10">
    <property type="match status" value="2"/>
</dbReference>
<dbReference type="InterPro" id="IPR001099">
    <property type="entry name" value="Chalcone/stilbene_synt_N"/>
</dbReference>
<sequence length="395" mass="43665">MQSSQFLPVIESLATGTPGNLVRQKDAAKFLANLKGLEKNQHRIEKIYEHTRIDTRHLAINLLTEETVNFSREKGTIEQRMQMYEKYGLPLAEDVTRRVLLAASEQQKKHNPLSTEKIEDSIGLIVFVTSTGFVAPGIDAQLIKSLGLRRNIARVPVNFMGCAAAMNGLRVACDHVRANPEHKALVICLELSSINAVFQDDLNDIIIHSIFGDGCAAVVIGAYEPEQIQGRGKFILRDNFSYLAENTEDGITLGIRDNGITCLLSRQLPDYIESGVGRIITNFLNSHQITKEDIDLWMVHPGGTKIIEKVQLSLDLNDEQVADSWGVLRQYGNLLSCAILFVMERMILRLEQGCGTQDLKPNKSGVTRKNAAALTGLAFSFAPGVGIEGILLEKI</sequence>
<reference evidence="6 7" key="1">
    <citation type="submission" date="2019-01" db="EMBL/GenBank/DDBJ databases">
        <title>Coherence of Microcystis species and biogeography revealed through population genomics.</title>
        <authorList>
            <person name="Perez-Carrascal O.M."/>
            <person name="Terrat Y."/>
            <person name="Giani A."/>
            <person name="Fortin N."/>
            <person name="Tromas N."/>
            <person name="Shapiro B.J."/>
        </authorList>
    </citation>
    <scope>NUCLEOTIDE SEQUENCE [LARGE SCALE GENOMIC DNA]</scope>
    <source>
        <strain evidence="6">Ma_MB_F_20061100_S20D</strain>
    </source>
</reference>
<dbReference type="GO" id="GO:0016747">
    <property type="term" value="F:acyltransferase activity, transferring groups other than amino-acyl groups"/>
    <property type="evidence" value="ECO:0007669"/>
    <property type="project" value="InterPro"/>
</dbReference>
<keyword evidence="2" id="KW-0808">Transferase</keyword>
<dbReference type="InterPro" id="IPR016039">
    <property type="entry name" value="Thiolase-like"/>
</dbReference>
<dbReference type="InterPro" id="IPR011141">
    <property type="entry name" value="Polyketide_synthase_type-III"/>
</dbReference>
<accession>A0A552EMF6</accession>
<feature type="domain" description="Chalcone/stilbene synthase N-terminal" evidence="4">
    <location>
        <begin position="9"/>
        <end position="222"/>
    </location>
</feature>
<dbReference type="PANTHER" id="PTHR11877:SF46">
    <property type="entry name" value="TYPE III POLYKETIDE SYNTHASE A"/>
    <property type="match status" value="1"/>
</dbReference>
<feature type="domain" description="Chalcone/stilbene synthase C-terminal" evidence="5">
    <location>
        <begin position="245"/>
        <end position="394"/>
    </location>
</feature>
<evidence type="ECO:0000313" key="7">
    <source>
        <dbReference type="Proteomes" id="UP000315113"/>
    </source>
</evidence>
<evidence type="ECO:0000256" key="2">
    <source>
        <dbReference type="ARBA" id="ARBA00022679"/>
    </source>
</evidence>
<dbReference type="EMBL" id="SFBH01000086">
    <property type="protein sequence ID" value="TRU35647.1"/>
    <property type="molecule type" value="Genomic_DNA"/>
</dbReference>
<dbReference type="InterPro" id="IPR012328">
    <property type="entry name" value="Chalcone/stilbene_synt_C"/>
</dbReference>